<dbReference type="EMBL" id="JACBYQ010000002">
    <property type="protein sequence ID" value="NYE95847.1"/>
    <property type="molecule type" value="Genomic_DNA"/>
</dbReference>
<comment type="caution">
    <text evidence="1">The sequence shown here is derived from an EMBL/GenBank/DDBJ whole genome shotgun (WGS) entry which is preliminary data.</text>
</comment>
<evidence type="ECO:0000313" key="1">
    <source>
        <dbReference type="EMBL" id="NYE95847.1"/>
    </source>
</evidence>
<dbReference type="AlphaFoldDB" id="A0A7Y9LUI3"/>
<sequence length="247" mass="26985">MLRVRPIHFTSRVEAFLPLLDALGLVNDLAEQDWLEFSAGQGRLALHRVEAQSADDGVTYLGFEARDLEVFASRTREAGTQAELIQAAHGPTVQVTGGDGLQFLVDPSEQWEATAGANPLLSVNTLWYTSDVAGAAQDLRNIGAIPVATAINGRVDDFTAKNGGKILVHTAPTPRHGELGFGYLGALEELQEQLSQRGFTSHIIDETYGRTLHLPNPDFQELPNNPTGPTIWINEENQTDNYGYLKH</sequence>
<organism evidence="1 2">
    <name type="scientific">Psychromicrobium silvestre</name>
    <dbReference type="NCBI Taxonomy" id="1645614"/>
    <lineage>
        <taxon>Bacteria</taxon>
        <taxon>Bacillati</taxon>
        <taxon>Actinomycetota</taxon>
        <taxon>Actinomycetes</taxon>
        <taxon>Micrococcales</taxon>
        <taxon>Micrococcaceae</taxon>
        <taxon>Psychromicrobium</taxon>
    </lineage>
</organism>
<accession>A0A7Y9LUI3</accession>
<evidence type="ECO:0000313" key="2">
    <source>
        <dbReference type="Proteomes" id="UP000521748"/>
    </source>
</evidence>
<gene>
    <name evidence="1" type="ORF">FHU41_002097</name>
</gene>
<dbReference type="Proteomes" id="UP000521748">
    <property type="component" value="Unassembled WGS sequence"/>
</dbReference>
<reference evidence="1 2" key="1">
    <citation type="submission" date="2020-07" db="EMBL/GenBank/DDBJ databases">
        <title>Sequencing the genomes of 1000 actinobacteria strains.</title>
        <authorList>
            <person name="Klenk H.-P."/>
        </authorList>
    </citation>
    <scope>NUCLEOTIDE SEQUENCE [LARGE SCALE GENOMIC DNA]</scope>
    <source>
        <strain evidence="1 2">DSM 102047</strain>
    </source>
</reference>
<keyword evidence="2" id="KW-1185">Reference proteome</keyword>
<name>A0A7Y9LUI3_9MICC</name>
<protein>
    <recommendedName>
        <fullName evidence="3">VOC domain-containing protein</fullName>
    </recommendedName>
</protein>
<dbReference type="RefSeq" id="WP_179389578.1">
    <property type="nucleotide sequence ID" value="NZ_JACBYQ010000002.1"/>
</dbReference>
<evidence type="ECO:0008006" key="3">
    <source>
        <dbReference type="Google" id="ProtNLM"/>
    </source>
</evidence>
<proteinExistence type="predicted"/>